<feature type="transmembrane region" description="Helical" evidence="10">
    <location>
        <begin position="206"/>
        <end position="222"/>
    </location>
</feature>
<feature type="transmembrane region" description="Helical" evidence="10">
    <location>
        <begin position="184"/>
        <end position="200"/>
    </location>
</feature>
<dbReference type="InterPro" id="IPR006419">
    <property type="entry name" value="NMN_transpt_PnuC"/>
</dbReference>
<keyword evidence="6" id="KW-1003">Cell membrane</keyword>
<organism evidence="11 12">
    <name type="scientific">Hymenobacter metallilatus</name>
    <dbReference type="NCBI Taxonomy" id="2493666"/>
    <lineage>
        <taxon>Bacteria</taxon>
        <taxon>Pseudomonadati</taxon>
        <taxon>Bacteroidota</taxon>
        <taxon>Cytophagia</taxon>
        <taxon>Cytophagales</taxon>
        <taxon>Hymenobacteraceae</taxon>
        <taxon>Hymenobacter</taxon>
    </lineage>
</organism>
<evidence type="ECO:0000256" key="10">
    <source>
        <dbReference type="SAM" id="Phobius"/>
    </source>
</evidence>
<evidence type="ECO:0000256" key="5">
    <source>
        <dbReference type="ARBA" id="ARBA00022448"/>
    </source>
</evidence>
<proteinExistence type="inferred from homology"/>
<keyword evidence="7 10" id="KW-0812">Transmembrane</keyword>
<feature type="transmembrane region" description="Helical" evidence="10">
    <location>
        <begin position="39"/>
        <end position="62"/>
    </location>
</feature>
<comment type="caution">
    <text evidence="11">The sequence shown here is derived from an EMBL/GenBank/DDBJ whole genome shotgun (WGS) entry which is preliminary data.</text>
</comment>
<dbReference type="AlphaFoldDB" id="A0A428JPK8"/>
<evidence type="ECO:0000256" key="7">
    <source>
        <dbReference type="ARBA" id="ARBA00022692"/>
    </source>
</evidence>
<sequence length="241" mass="27485">MQNYGLLLSFDQAGSLNRRYCSGAPLITGLSVLQSLYEFWTAAAGVSPLEWVAVLTGFACVWLAARESLWNFPVAIVSCGLYVLVYYKARLYSDCGLQGAFIALSVYGWYEWLHGGRHRAELPVSRTQPLEWGGCLLFVPAFTLGFGYYLQHHTDAALPHWDALTTAISLAAQYLLMRKRLENWWLWVLVDIMYVPILWYKQLYPTSALYALYLGLAIYGYREWHRTLRRQQAAASSFQVA</sequence>
<comment type="subcellular location">
    <subcellularLocation>
        <location evidence="2">Cell membrane</location>
        <topology evidence="2">Multi-pass membrane protein</topology>
    </subcellularLocation>
</comment>
<dbReference type="Proteomes" id="UP000280066">
    <property type="component" value="Unassembled WGS sequence"/>
</dbReference>
<feature type="transmembrane region" description="Helical" evidence="10">
    <location>
        <begin position="69"/>
        <end position="85"/>
    </location>
</feature>
<evidence type="ECO:0000256" key="2">
    <source>
        <dbReference type="ARBA" id="ARBA00004651"/>
    </source>
</evidence>
<dbReference type="GO" id="GO:0034257">
    <property type="term" value="F:nicotinamide riboside transmembrane transporter activity"/>
    <property type="evidence" value="ECO:0007669"/>
    <property type="project" value="InterPro"/>
</dbReference>
<reference evidence="11 12" key="1">
    <citation type="submission" date="2018-12" db="EMBL/GenBank/DDBJ databases">
        <authorList>
            <person name="Feng G."/>
            <person name="Zhu H."/>
        </authorList>
    </citation>
    <scope>NUCLEOTIDE SEQUENCE [LARGE SCALE GENOMIC DNA]</scope>
    <source>
        <strain evidence="11 12">9PBR-2</strain>
    </source>
</reference>
<evidence type="ECO:0000256" key="3">
    <source>
        <dbReference type="ARBA" id="ARBA00006669"/>
    </source>
</evidence>
<keyword evidence="12" id="KW-1185">Reference proteome</keyword>
<gene>
    <name evidence="11" type="ORF">EI290_06310</name>
</gene>
<keyword evidence="5" id="KW-0813">Transport</keyword>
<dbReference type="NCBIfam" id="TIGR01528">
    <property type="entry name" value="NMN_trans_PnuC"/>
    <property type="match status" value="1"/>
</dbReference>
<keyword evidence="8 10" id="KW-1133">Transmembrane helix</keyword>
<dbReference type="PANTHER" id="PTHR36122">
    <property type="entry name" value="NICOTINAMIDE RIBOSIDE TRANSPORTER PNUC"/>
    <property type="match status" value="1"/>
</dbReference>
<evidence type="ECO:0000313" key="11">
    <source>
        <dbReference type="EMBL" id="RSK35307.1"/>
    </source>
</evidence>
<evidence type="ECO:0000313" key="12">
    <source>
        <dbReference type="Proteomes" id="UP000280066"/>
    </source>
</evidence>
<dbReference type="EMBL" id="RWIS01000003">
    <property type="protein sequence ID" value="RSK35307.1"/>
    <property type="molecule type" value="Genomic_DNA"/>
</dbReference>
<name>A0A428JPK8_9BACT</name>
<comment type="function">
    <text evidence="1">Required for nicotinamide riboside transport across the inner membrane.</text>
</comment>
<keyword evidence="9 10" id="KW-0472">Membrane</keyword>
<dbReference type="GO" id="GO:0005886">
    <property type="term" value="C:plasma membrane"/>
    <property type="evidence" value="ECO:0007669"/>
    <property type="project" value="UniProtKB-SubCell"/>
</dbReference>
<evidence type="ECO:0000256" key="9">
    <source>
        <dbReference type="ARBA" id="ARBA00023136"/>
    </source>
</evidence>
<evidence type="ECO:0000256" key="1">
    <source>
        <dbReference type="ARBA" id="ARBA00002672"/>
    </source>
</evidence>
<dbReference type="PANTHER" id="PTHR36122:SF2">
    <property type="entry name" value="NICOTINAMIDE RIBOSIDE TRANSPORTER PNUC"/>
    <property type="match status" value="1"/>
</dbReference>
<comment type="similarity">
    <text evidence="3">Belongs to the nicotinamide ribonucleoside (NR) uptake permease (TC 4.B.1) family.</text>
</comment>
<evidence type="ECO:0000256" key="4">
    <source>
        <dbReference type="ARBA" id="ARBA00017522"/>
    </source>
</evidence>
<dbReference type="OrthoDB" id="9791248at2"/>
<accession>A0A428JPK8</accession>
<protein>
    <recommendedName>
        <fullName evidence="4">Nicotinamide riboside transporter PnuC</fullName>
    </recommendedName>
</protein>
<dbReference type="Pfam" id="PF04973">
    <property type="entry name" value="NMN_transporter"/>
    <property type="match status" value="1"/>
</dbReference>
<evidence type="ECO:0000256" key="8">
    <source>
        <dbReference type="ARBA" id="ARBA00022989"/>
    </source>
</evidence>
<evidence type="ECO:0000256" key="6">
    <source>
        <dbReference type="ARBA" id="ARBA00022475"/>
    </source>
</evidence>
<feature type="transmembrane region" description="Helical" evidence="10">
    <location>
        <begin position="130"/>
        <end position="150"/>
    </location>
</feature>